<name>A0A133V3K2_9EURY</name>
<keyword evidence="2" id="KW-1185">Reference proteome</keyword>
<gene>
    <name evidence="1" type="ORF">AKJ43_03735</name>
</gene>
<dbReference type="EMBL" id="LHXX01000070">
    <property type="protein sequence ID" value="KXB01015.1"/>
    <property type="molecule type" value="Genomic_DNA"/>
</dbReference>
<accession>A0A133V3K2</accession>
<organism evidence="1 2">
    <name type="scientific">candidate division MSBL1 archaeon SCGC-AAA261D19</name>
    <dbReference type="NCBI Taxonomy" id="1698273"/>
    <lineage>
        <taxon>Archaea</taxon>
        <taxon>Methanobacteriati</taxon>
        <taxon>Methanobacteriota</taxon>
        <taxon>candidate division MSBL1</taxon>
    </lineage>
</organism>
<reference evidence="1 2" key="1">
    <citation type="journal article" date="2016" name="Sci. Rep.">
        <title>Metabolic traits of an uncultured archaeal lineage -MSBL1- from brine pools of the Red Sea.</title>
        <authorList>
            <person name="Mwirichia R."/>
            <person name="Alam I."/>
            <person name="Rashid M."/>
            <person name="Vinu M."/>
            <person name="Ba-Alawi W."/>
            <person name="Anthony Kamau A."/>
            <person name="Kamanda Ngugi D."/>
            <person name="Goker M."/>
            <person name="Klenk H.P."/>
            <person name="Bajic V."/>
            <person name="Stingl U."/>
        </authorList>
    </citation>
    <scope>NUCLEOTIDE SEQUENCE [LARGE SCALE GENOMIC DNA]</scope>
    <source>
        <strain evidence="1">SCGC-AAA261D19</strain>
    </source>
</reference>
<evidence type="ECO:0000313" key="2">
    <source>
        <dbReference type="Proteomes" id="UP000070400"/>
    </source>
</evidence>
<dbReference type="Proteomes" id="UP000070400">
    <property type="component" value="Unassembled WGS sequence"/>
</dbReference>
<evidence type="ECO:0000313" key="1">
    <source>
        <dbReference type="EMBL" id="KXB01015.1"/>
    </source>
</evidence>
<sequence>MWQEYREISNDHFTVIYALNTGGNKPLISAPSGDELISVNGFKSSIQINNSENRSFWNHTFKNVVEGTTVVRHNMLWDNYQLMQRATLEENTVIIDYRVKSCTGKDNFELTLNLWHEYQENTLLKIDNACINADSLEENGEENKSKPTYVVTIRTEPQPDNIKNASYWVVLTYSFENILVDEAWGNSIVRLTISYSSWEEKAEVENLL</sequence>
<dbReference type="AlphaFoldDB" id="A0A133V3K2"/>
<proteinExistence type="predicted"/>
<protein>
    <submittedName>
        <fullName evidence="1">Uncharacterized protein</fullName>
    </submittedName>
</protein>
<comment type="caution">
    <text evidence="1">The sequence shown here is derived from an EMBL/GenBank/DDBJ whole genome shotgun (WGS) entry which is preliminary data.</text>
</comment>